<dbReference type="GO" id="GO:0016020">
    <property type="term" value="C:membrane"/>
    <property type="evidence" value="ECO:0007669"/>
    <property type="project" value="TreeGrafter"/>
</dbReference>
<evidence type="ECO:0000259" key="2">
    <source>
        <dbReference type="Pfam" id="PF01757"/>
    </source>
</evidence>
<name>A0A096A923_9CORY</name>
<evidence type="ECO:0000313" key="3">
    <source>
        <dbReference type="EMBL" id="KGF17339.1"/>
    </source>
</evidence>
<dbReference type="InterPro" id="IPR002656">
    <property type="entry name" value="Acyl_transf_3_dom"/>
</dbReference>
<reference evidence="3 4" key="1">
    <citation type="submission" date="2014-07" db="EMBL/GenBank/DDBJ databases">
        <authorList>
            <person name="McCorrison J."/>
            <person name="Sanka R."/>
            <person name="Torralba M."/>
            <person name="Gillis M."/>
            <person name="Haft D.H."/>
            <person name="Methe B."/>
            <person name="Sutton G."/>
            <person name="Nelson K.E."/>
        </authorList>
    </citation>
    <scope>NUCLEOTIDE SEQUENCE [LARGE SCALE GENOMIC DNA]</scope>
    <source>
        <strain evidence="3 4">DNF00450</strain>
    </source>
</reference>
<keyword evidence="1" id="KW-0472">Membrane</keyword>
<feature type="transmembrane region" description="Helical" evidence="1">
    <location>
        <begin position="175"/>
        <end position="193"/>
    </location>
</feature>
<dbReference type="Pfam" id="PF01757">
    <property type="entry name" value="Acyl_transf_3"/>
    <property type="match status" value="1"/>
</dbReference>
<dbReference type="Proteomes" id="UP000029548">
    <property type="component" value="Unassembled WGS sequence"/>
</dbReference>
<sequence length="612" mass="66755">MPKPVDSRTTYIPALDGLRTIAVMAVLFYHLDASWAPGGLLGVAVFFTLSGYLISTNLLRAKYRHDSFRLSTFWLRRSRRLVPAVVVTVAAVFLVTALSTPGELGDRVGESISSLLYVNNWYVIAQGQSYFDQFESTGPLDHMWSLSIEEQFYLVWPLVLALLFALFGRRRRAKWFLGGATLALAAASFAWMAHLSNVGADATRIYEGTDTRAGGLLLGALLAILLVRRNGTAEIKRFPAEVSGLVGLAVIVVLVAGMPDDSPFLFGGGLVVLSFATMAAIYSILDQRTLVSRVLGIAPMRWIGERSYGIYLWHLPVTVYLPKELDDMPLARGAAVIVLSFLLAAMSWTLVEDPIRRNGVVEPFRQWRAARRRARRDEVPGPGTPRTIFAGATVVLVAVALMGLPAAVTGGARPGENLEADLEALAQRQEAAQAAAPKLPTRKMPTGDRITAIGDSVMLASSMALEEEFPGIYVDGAVSRHYEALPTIISNMEAAGTLDQFVVLGFGTNGAAREGEFEDIVDLLGEDRVIILVMPYGDRWYMPEAKQQVIDFAKKYDNVYGAEWCQAATADTTLLRDDLIHPTLTGATAYADAVHNALQQWVDREDGVPSTC</sequence>
<dbReference type="InterPro" id="IPR050879">
    <property type="entry name" value="Acyltransferase_3"/>
</dbReference>
<feature type="transmembrane region" description="Helical" evidence="1">
    <location>
        <begin position="213"/>
        <end position="231"/>
    </location>
</feature>
<dbReference type="GO" id="GO:0016747">
    <property type="term" value="F:acyltransferase activity, transferring groups other than amino-acyl groups"/>
    <property type="evidence" value="ECO:0007669"/>
    <property type="project" value="InterPro"/>
</dbReference>
<dbReference type="EMBL" id="JRNE01000040">
    <property type="protein sequence ID" value="KGF17339.1"/>
    <property type="molecule type" value="Genomic_DNA"/>
</dbReference>
<keyword evidence="1" id="KW-0812">Transmembrane</keyword>
<dbReference type="PANTHER" id="PTHR23028:SF53">
    <property type="entry name" value="ACYL_TRANSF_3 DOMAIN-CONTAINING PROTEIN"/>
    <property type="match status" value="1"/>
</dbReference>
<dbReference type="AlphaFoldDB" id="A0A096A923"/>
<dbReference type="GO" id="GO:0009103">
    <property type="term" value="P:lipopolysaccharide biosynthetic process"/>
    <property type="evidence" value="ECO:0007669"/>
    <property type="project" value="TreeGrafter"/>
</dbReference>
<dbReference type="PANTHER" id="PTHR23028">
    <property type="entry name" value="ACETYLTRANSFERASE"/>
    <property type="match status" value="1"/>
</dbReference>
<dbReference type="eggNOG" id="COG1835">
    <property type="taxonomic scope" value="Bacteria"/>
</dbReference>
<evidence type="ECO:0000256" key="1">
    <source>
        <dbReference type="SAM" id="Phobius"/>
    </source>
</evidence>
<gene>
    <name evidence="3" type="ORF">HMPREF1650_03990</name>
</gene>
<feature type="transmembrane region" description="Helical" evidence="1">
    <location>
        <begin position="80"/>
        <end position="98"/>
    </location>
</feature>
<feature type="transmembrane region" description="Helical" evidence="1">
    <location>
        <begin position="238"/>
        <end position="258"/>
    </location>
</feature>
<comment type="caution">
    <text evidence="3">The sequence shown here is derived from an EMBL/GenBank/DDBJ whole genome shotgun (WGS) entry which is preliminary data.</text>
</comment>
<organism evidence="3 4">
    <name type="scientific">Corynebacterium freneyi DNF00450</name>
    <dbReference type="NCBI Taxonomy" id="1287475"/>
    <lineage>
        <taxon>Bacteria</taxon>
        <taxon>Bacillati</taxon>
        <taxon>Actinomycetota</taxon>
        <taxon>Actinomycetes</taxon>
        <taxon>Mycobacteriales</taxon>
        <taxon>Corynebacteriaceae</taxon>
        <taxon>Corynebacterium</taxon>
    </lineage>
</organism>
<accession>A0A096A923</accession>
<feature type="transmembrane region" description="Helical" evidence="1">
    <location>
        <begin position="151"/>
        <end position="168"/>
    </location>
</feature>
<feature type="transmembrane region" description="Helical" evidence="1">
    <location>
        <begin position="388"/>
        <end position="408"/>
    </location>
</feature>
<keyword evidence="1" id="KW-1133">Transmembrane helix</keyword>
<dbReference type="SUPFAM" id="SSF52266">
    <property type="entry name" value="SGNH hydrolase"/>
    <property type="match status" value="1"/>
</dbReference>
<dbReference type="CDD" id="cd01840">
    <property type="entry name" value="SGNH_hydrolase_yrhL_like"/>
    <property type="match status" value="1"/>
</dbReference>
<feature type="transmembrane region" description="Helical" evidence="1">
    <location>
        <begin position="330"/>
        <end position="351"/>
    </location>
</feature>
<proteinExistence type="predicted"/>
<dbReference type="eggNOG" id="COG2755">
    <property type="taxonomic scope" value="Bacteria"/>
</dbReference>
<feature type="transmembrane region" description="Helical" evidence="1">
    <location>
        <begin position="37"/>
        <end position="59"/>
    </location>
</feature>
<protein>
    <recommendedName>
        <fullName evidence="2">Acyltransferase 3 domain-containing protein</fullName>
    </recommendedName>
</protein>
<evidence type="ECO:0000313" key="4">
    <source>
        <dbReference type="Proteomes" id="UP000029548"/>
    </source>
</evidence>
<dbReference type="RefSeq" id="WP_035121129.1">
    <property type="nucleotide sequence ID" value="NZ_JRNE01000040.1"/>
</dbReference>
<feature type="domain" description="Acyltransferase 3" evidence="2">
    <location>
        <begin position="13"/>
        <end position="345"/>
    </location>
</feature>
<feature type="transmembrane region" description="Helical" evidence="1">
    <location>
        <begin position="264"/>
        <end position="285"/>
    </location>
</feature>